<evidence type="ECO:0000313" key="1">
    <source>
        <dbReference type="EMBL" id="KAL1110202.1"/>
    </source>
</evidence>
<evidence type="ECO:0000313" key="2">
    <source>
        <dbReference type="Proteomes" id="UP001558652"/>
    </source>
</evidence>
<reference evidence="1 2" key="1">
    <citation type="submission" date="2024-07" db="EMBL/GenBank/DDBJ databases">
        <title>Chromosome-level genome assembly of the water stick insect Ranatra chinensis (Heteroptera: Nepidae).</title>
        <authorList>
            <person name="Liu X."/>
        </authorList>
    </citation>
    <scope>NUCLEOTIDE SEQUENCE [LARGE SCALE GENOMIC DNA]</scope>
    <source>
        <strain evidence="1">Cailab_2021Rc</strain>
        <tissue evidence="1">Muscle</tissue>
    </source>
</reference>
<dbReference type="AlphaFoldDB" id="A0ABD0XU50"/>
<dbReference type="Proteomes" id="UP001558652">
    <property type="component" value="Unassembled WGS sequence"/>
</dbReference>
<comment type="caution">
    <text evidence="1">The sequence shown here is derived from an EMBL/GenBank/DDBJ whole genome shotgun (WGS) entry which is preliminary data.</text>
</comment>
<protein>
    <submittedName>
        <fullName evidence="1">Uncharacterized protein</fullName>
    </submittedName>
</protein>
<gene>
    <name evidence="1" type="ORF">AAG570_008279</name>
</gene>
<accession>A0ABD0XU50</accession>
<name>A0ABD0XU50_9HEMI</name>
<dbReference type="EMBL" id="JBFDAA010000023">
    <property type="protein sequence ID" value="KAL1110202.1"/>
    <property type="molecule type" value="Genomic_DNA"/>
</dbReference>
<organism evidence="1 2">
    <name type="scientific">Ranatra chinensis</name>
    <dbReference type="NCBI Taxonomy" id="642074"/>
    <lineage>
        <taxon>Eukaryota</taxon>
        <taxon>Metazoa</taxon>
        <taxon>Ecdysozoa</taxon>
        <taxon>Arthropoda</taxon>
        <taxon>Hexapoda</taxon>
        <taxon>Insecta</taxon>
        <taxon>Pterygota</taxon>
        <taxon>Neoptera</taxon>
        <taxon>Paraneoptera</taxon>
        <taxon>Hemiptera</taxon>
        <taxon>Heteroptera</taxon>
        <taxon>Panheteroptera</taxon>
        <taxon>Nepomorpha</taxon>
        <taxon>Nepidae</taxon>
        <taxon>Ranatrinae</taxon>
        <taxon>Ranatra</taxon>
    </lineage>
</organism>
<keyword evidence="2" id="KW-1185">Reference proteome</keyword>
<sequence>MLHRHPSSSTCFQYHLPRFIIDHGPTLCQAPTFSLAGRVLLAHSQRFFKANGSVTIGANRTPKGRNASLDDLMATNPVQGQLRSSSTPIWSPNSPPFGVTPEVVVTIGLVSDFLGHIPSTRFPKQPPRRPVSSVLPLPSRFFYSALRQIRELPRLCNYAPPHPEQLPRGPANWLSGTPVICRTCPTVLGNPLSNDNVEFNGVIPKKGGLRPWCCWCPSIQRTVSPQRLSTARGPYAEGPEIFTLEMLTLPRLKEKGCSTENGCFISLKESIIRGETEAQKEMVEVYGVDCLTEHCQQLMKMQEAIKEKRLELAVDTLSGCTKTHHPLAYELS</sequence>
<proteinExistence type="predicted"/>